<reference evidence="3 4" key="1">
    <citation type="submission" date="2017-06" db="EMBL/GenBank/DDBJ databases">
        <title>Genome sequencing of cyanobaciteial culture collection at National Institute for Environmental Studies (NIES).</title>
        <authorList>
            <person name="Hirose Y."/>
            <person name="Shimura Y."/>
            <person name="Fujisawa T."/>
            <person name="Nakamura Y."/>
            <person name="Kawachi M."/>
        </authorList>
    </citation>
    <scope>NUCLEOTIDE SEQUENCE [LARGE SCALE GENOMIC DNA]</scope>
    <source>
        <strain evidence="3 4">NIES-2135</strain>
    </source>
</reference>
<feature type="signal peptide" evidence="2">
    <location>
        <begin position="1"/>
        <end position="33"/>
    </location>
</feature>
<keyword evidence="2" id="KW-0732">Signal</keyword>
<feature type="chain" id="PRO_5011116353" evidence="2">
    <location>
        <begin position="34"/>
        <end position="155"/>
    </location>
</feature>
<evidence type="ECO:0000256" key="1">
    <source>
        <dbReference type="SAM" id="MobiDB-lite"/>
    </source>
</evidence>
<evidence type="ECO:0000256" key="2">
    <source>
        <dbReference type="SAM" id="SignalP"/>
    </source>
</evidence>
<feature type="compositionally biased region" description="Basic and acidic residues" evidence="1">
    <location>
        <begin position="122"/>
        <end position="146"/>
    </location>
</feature>
<evidence type="ECO:0000313" key="3">
    <source>
        <dbReference type="EMBL" id="BAY58093.1"/>
    </source>
</evidence>
<name>A0A1Z4JN78_LEPBY</name>
<organism evidence="3 4">
    <name type="scientific">Leptolyngbya boryana NIES-2135</name>
    <dbReference type="NCBI Taxonomy" id="1973484"/>
    <lineage>
        <taxon>Bacteria</taxon>
        <taxon>Bacillati</taxon>
        <taxon>Cyanobacteriota</taxon>
        <taxon>Cyanophyceae</taxon>
        <taxon>Leptolyngbyales</taxon>
        <taxon>Leptolyngbyaceae</taxon>
        <taxon>Leptolyngbya group</taxon>
        <taxon>Leptolyngbya</taxon>
    </lineage>
</organism>
<evidence type="ECO:0000313" key="4">
    <source>
        <dbReference type="Proteomes" id="UP000217895"/>
    </source>
</evidence>
<dbReference type="Proteomes" id="UP000217895">
    <property type="component" value="Chromosome"/>
</dbReference>
<protein>
    <submittedName>
        <fullName evidence="3">Conserved hypothetical low temperature-induced protein</fullName>
    </submittedName>
</protein>
<keyword evidence="4" id="KW-1185">Reference proteome</keyword>
<sequence>MKSLLSGLRFFFTVCLCATMMFVSVVSSASAQAVVKDKPMTNEASEVAKEYERTAKDTIDKGGLQSLEEVRDRSKGGAINEVQGTAGFYNMKRPSNTDAKSIEQQIEEGLDNAGEAPAKLSSEAKKAAKDAEKTAKKTAKQAERAAKKAMNSMND</sequence>
<accession>A0A1Z4JN78</accession>
<proteinExistence type="predicted"/>
<dbReference type="AlphaFoldDB" id="A0A1Z4JN78"/>
<gene>
    <name evidence="3" type="ORF">NIES2135_49660</name>
</gene>
<feature type="region of interest" description="Disordered" evidence="1">
    <location>
        <begin position="110"/>
        <end position="155"/>
    </location>
</feature>
<dbReference type="EMBL" id="AP018203">
    <property type="protein sequence ID" value="BAY58093.1"/>
    <property type="molecule type" value="Genomic_DNA"/>
</dbReference>